<dbReference type="PRINTS" id="PR00598">
    <property type="entry name" value="HTHMARR"/>
</dbReference>
<reference evidence="3" key="1">
    <citation type="submission" date="2016-11" db="EMBL/GenBank/DDBJ databases">
        <authorList>
            <person name="Varghese N."/>
            <person name="Submissions S."/>
        </authorList>
    </citation>
    <scope>NUCLEOTIDE SEQUENCE [LARGE SCALE GENOMIC DNA]</scope>
    <source>
        <strain evidence="3">Sac-22</strain>
    </source>
</reference>
<dbReference type="InterPro" id="IPR039422">
    <property type="entry name" value="MarR/SlyA-like"/>
</dbReference>
<dbReference type="SUPFAM" id="SSF46785">
    <property type="entry name" value="Winged helix' DNA-binding domain"/>
    <property type="match status" value="1"/>
</dbReference>
<evidence type="ECO:0000313" key="2">
    <source>
        <dbReference type="EMBL" id="SHM96358.1"/>
    </source>
</evidence>
<sequence length="153" mass="16898">MPSKKKASALESHVGFWLRFVSNHVSASFAALVEQHGVSVSEWVALRHMYDRDASAASELIAALGMTKGAVSKILTRLQDKGLVQRYIVDDDLRAQQLCLTEEGRTLVPKLAALADQNDEAFFGQLNDEQRNALLGTLKLLVRVNDLKQLPVL</sequence>
<dbReference type="InterPro" id="IPR036388">
    <property type="entry name" value="WH-like_DNA-bd_sf"/>
</dbReference>
<dbReference type="Pfam" id="PF12802">
    <property type="entry name" value="MarR_2"/>
    <property type="match status" value="1"/>
</dbReference>
<dbReference type="InterPro" id="IPR000835">
    <property type="entry name" value="HTH_MarR-typ"/>
</dbReference>
<dbReference type="InterPro" id="IPR036390">
    <property type="entry name" value="WH_DNA-bd_sf"/>
</dbReference>
<dbReference type="GO" id="GO:0003677">
    <property type="term" value="F:DNA binding"/>
    <property type="evidence" value="ECO:0007669"/>
    <property type="project" value="UniProtKB-KW"/>
</dbReference>
<dbReference type="EMBL" id="FRCX01000003">
    <property type="protein sequence ID" value="SHM96358.1"/>
    <property type="molecule type" value="Genomic_DNA"/>
</dbReference>
<dbReference type="GO" id="GO:0006950">
    <property type="term" value="P:response to stress"/>
    <property type="evidence" value="ECO:0007669"/>
    <property type="project" value="TreeGrafter"/>
</dbReference>
<evidence type="ECO:0000259" key="1">
    <source>
        <dbReference type="PROSITE" id="PS50995"/>
    </source>
</evidence>
<protein>
    <submittedName>
        <fullName evidence="2">DNA-binding transcriptional regulator, MarR family</fullName>
    </submittedName>
</protein>
<organism evidence="2 3">
    <name type="scientific">Duganella sacchari</name>
    <dbReference type="NCBI Taxonomy" id="551987"/>
    <lineage>
        <taxon>Bacteria</taxon>
        <taxon>Pseudomonadati</taxon>
        <taxon>Pseudomonadota</taxon>
        <taxon>Betaproteobacteria</taxon>
        <taxon>Burkholderiales</taxon>
        <taxon>Oxalobacteraceae</taxon>
        <taxon>Telluria group</taxon>
        <taxon>Duganella</taxon>
    </lineage>
</organism>
<dbReference type="AlphaFoldDB" id="A0A1M7MYR8"/>
<dbReference type="PANTHER" id="PTHR33164:SF89">
    <property type="entry name" value="MARR FAMILY REGULATORY PROTEIN"/>
    <property type="match status" value="1"/>
</dbReference>
<dbReference type="Proteomes" id="UP000184339">
    <property type="component" value="Unassembled WGS sequence"/>
</dbReference>
<dbReference type="OrthoDB" id="9815567at2"/>
<name>A0A1M7MYR8_9BURK</name>
<accession>A0A1M7MYR8</accession>
<gene>
    <name evidence="2" type="ORF">SAMN05192549_103390</name>
</gene>
<dbReference type="PANTHER" id="PTHR33164">
    <property type="entry name" value="TRANSCRIPTIONAL REGULATOR, MARR FAMILY"/>
    <property type="match status" value="1"/>
</dbReference>
<dbReference type="STRING" id="551987.SAMN05192549_103390"/>
<feature type="domain" description="HTH marR-type" evidence="1">
    <location>
        <begin position="11"/>
        <end position="143"/>
    </location>
</feature>
<dbReference type="RefSeq" id="WP_072783434.1">
    <property type="nucleotide sequence ID" value="NZ_FRCX01000003.1"/>
</dbReference>
<keyword evidence="2" id="KW-0238">DNA-binding</keyword>
<proteinExistence type="predicted"/>
<keyword evidence="3" id="KW-1185">Reference proteome</keyword>
<evidence type="ECO:0000313" key="3">
    <source>
        <dbReference type="Proteomes" id="UP000184339"/>
    </source>
</evidence>
<dbReference type="Gene3D" id="1.10.10.10">
    <property type="entry name" value="Winged helix-like DNA-binding domain superfamily/Winged helix DNA-binding domain"/>
    <property type="match status" value="1"/>
</dbReference>
<dbReference type="GO" id="GO:0003700">
    <property type="term" value="F:DNA-binding transcription factor activity"/>
    <property type="evidence" value="ECO:0007669"/>
    <property type="project" value="InterPro"/>
</dbReference>
<dbReference type="PROSITE" id="PS50995">
    <property type="entry name" value="HTH_MARR_2"/>
    <property type="match status" value="1"/>
</dbReference>
<dbReference type="SMART" id="SM00347">
    <property type="entry name" value="HTH_MARR"/>
    <property type="match status" value="1"/>
</dbReference>